<dbReference type="SUPFAM" id="SSF57567">
    <property type="entry name" value="Serine protease inhibitors"/>
    <property type="match status" value="1"/>
</dbReference>
<reference evidence="4" key="1">
    <citation type="submission" date="2025-08" db="UniProtKB">
        <authorList>
            <consortium name="RefSeq"/>
        </authorList>
    </citation>
    <scope>IDENTIFICATION</scope>
    <source>
        <tissue evidence="4">Whole body</tissue>
    </source>
</reference>
<evidence type="ECO:0000313" key="3">
    <source>
        <dbReference type="Proteomes" id="UP001652626"/>
    </source>
</evidence>
<dbReference type="AlphaFoldDB" id="A0A8B8HLK0"/>
<protein>
    <submittedName>
        <fullName evidence="4">Uncharacterized protein LOC135193284</fullName>
    </submittedName>
</protein>
<dbReference type="InterPro" id="IPR036084">
    <property type="entry name" value="Ser_inhib-like_sf"/>
</dbReference>
<dbReference type="Proteomes" id="UP001652626">
    <property type="component" value="Chromosome 6"/>
</dbReference>
<dbReference type="RefSeq" id="XP_026485724.1">
    <property type="nucleotide sequence ID" value="XM_026629939.2"/>
</dbReference>
<name>A0A8B8HLK0_VANTA</name>
<dbReference type="Pfam" id="PF01826">
    <property type="entry name" value="TIL"/>
    <property type="match status" value="1"/>
</dbReference>
<evidence type="ECO:0000259" key="2">
    <source>
        <dbReference type="Pfam" id="PF01826"/>
    </source>
</evidence>
<dbReference type="InterPro" id="IPR002919">
    <property type="entry name" value="TIL_dom"/>
</dbReference>
<sequence>MSCFIINLVFVFLIHFATADDECGTNEVLKQTPDCVSDYCPGAEDQCTHYRDPCAPCKCSFNSRRVANGTCISTRDCPPIPCGENEIYDTCPICSESCANAAPSGKRCRQIGRIGITVICDPKCRCIDFYWRNDANKCVTYEECTQNQSGC</sequence>
<accession>A0A8B8HLK0</accession>
<keyword evidence="1" id="KW-0732">Signal</keyword>
<evidence type="ECO:0000313" key="4">
    <source>
        <dbReference type="RefSeq" id="XP_026485724.1"/>
    </source>
</evidence>
<feature type="signal peptide" evidence="1">
    <location>
        <begin position="1"/>
        <end position="19"/>
    </location>
</feature>
<organism evidence="3 4">
    <name type="scientific">Vanessa tameamea</name>
    <name type="common">Kamehameha butterfly</name>
    <dbReference type="NCBI Taxonomy" id="334116"/>
    <lineage>
        <taxon>Eukaryota</taxon>
        <taxon>Metazoa</taxon>
        <taxon>Ecdysozoa</taxon>
        <taxon>Arthropoda</taxon>
        <taxon>Hexapoda</taxon>
        <taxon>Insecta</taxon>
        <taxon>Pterygota</taxon>
        <taxon>Neoptera</taxon>
        <taxon>Endopterygota</taxon>
        <taxon>Lepidoptera</taxon>
        <taxon>Glossata</taxon>
        <taxon>Ditrysia</taxon>
        <taxon>Papilionoidea</taxon>
        <taxon>Nymphalidae</taxon>
        <taxon>Nymphalinae</taxon>
        <taxon>Vanessa</taxon>
    </lineage>
</organism>
<feature type="chain" id="PRO_5034612811" evidence="1">
    <location>
        <begin position="20"/>
        <end position="151"/>
    </location>
</feature>
<keyword evidence="3" id="KW-1185">Reference proteome</keyword>
<gene>
    <name evidence="4" type="primary">LOC135193284</name>
</gene>
<dbReference type="Gene3D" id="2.10.25.10">
    <property type="entry name" value="Laminin"/>
    <property type="match status" value="1"/>
</dbReference>
<feature type="domain" description="TIL" evidence="2">
    <location>
        <begin position="82"/>
        <end position="144"/>
    </location>
</feature>
<proteinExistence type="predicted"/>
<evidence type="ECO:0000256" key="1">
    <source>
        <dbReference type="SAM" id="SignalP"/>
    </source>
</evidence>